<sequence>MDFSIAALGKSVVILFYDPTTETLVNAGHHTFAMEYYDGAFIKPYIVPVNGRPAIRTLLVLVSSEGFEWLDLHIHGSHYRGNYFPAVDVTARVTFVQDTWNAWLAGAKKFSKTDKRTTISGEHVADPGMPRSGDQRAATVRCMVCPLPSGSAARDVNAHFLYQRPAEYCWVSLRNHYAFR</sequence>
<comment type="caution">
    <text evidence="1">The sequence shown here is derived from an EMBL/GenBank/DDBJ whole genome shotgun (WGS) entry which is preliminary data.</text>
</comment>
<organism evidence="1 2">
    <name type="scientific">Mesorhabditis spiculigera</name>
    <dbReference type="NCBI Taxonomy" id="96644"/>
    <lineage>
        <taxon>Eukaryota</taxon>
        <taxon>Metazoa</taxon>
        <taxon>Ecdysozoa</taxon>
        <taxon>Nematoda</taxon>
        <taxon>Chromadorea</taxon>
        <taxon>Rhabditida</taxon>
        <taxon>Rhabditina</taxon>
        <taxon>Rhabditomorpha</taxon>
        <taxon>Rhabditoidea</taxon>
        <taxon>Rhabditidae</taxon>
        <taxon>Mesorhabditinae</taxon>
        <taxon>Mesorhabditis</taxon>
    </lineage>
</organism>
<keyword evidence="2" id="KW-1185">Reference proteome</keyword>
<feature type="non-terminal residue" evidence="1">
    <location>
        <position position="1"/>
    </location>
</feature>
<proteinExistence type="predicted"/>
<dbReference type="EMBL" id="CATQJA010000726">
    <property type="protein sequence ID" value="CAJ0563575.1"/>
    <property type="molecule type" value="Genomic_DNA"/>
</dbReference>
<accession>A0AA36FSR7</accession>
<evidence type="ECO:0000313" key="1">
    <source>
        <dbReference type="EMBL" id="CAJ0563575.1"/>
    </source>
</evidence>
<dbReference type="Proteomes" id="UP001177023">
    <property type="component" value="Unassembled WGS sequence"/>
</dbReference>
<dbReference type="AlphaFoldDB" id="A0AA36FSR7"/>
<reference evidence="1" key="1">
    <citation type="submission" date="2023-06" db="EMBL/GenBank/DDBJ databases">
        <authorList>
            <person name="Delattre M."/>
        </authorList>
    </citation>
    <scope>NUCLEOTIDE SEQUENCE</scope>
    <source>
        <strain evidence="1">AF72</strain>
    </source>
</reference>
<name>A0AA36FSR7_9BILA</name>
<gene>
    <name evidence="1" type="ORF">MSPICULIGERA_LOCUS2487</name>
</gene>
<protein>
    <submittedName>
        <fullName evidence="1">Uncharacterized protein</fullName>
    </submittedName>
</protein>
<evidence type="ECO:0000313" key="2">
    <source>
        <dbReference type="Proteomes" id="UP001177023"/>
    </source>
</evidence>